<accession>A0A4U9FK39</accession>
<dbReference type="EMBL" id="CAJPIJ010000147">
    <property type="protein sequence ID" value="CAG1990378.1"/>
    <property type="molecule type" value="Genomic_DNA"/>
</dbReference>
<evidence type="ECO:0000313" key="4">
    <source>
        <dbReference type="Proteomes" id="UP000746612"/>
    </source>
</evidence>
<evidence type="ECO:0000256" key="1">
    <source>
        <dbReference type="SAM" id="MobiDB-lite"/>
    </source>
</evidence>
<dbReference type="AlphaFoldDB" id="A0A4U9FK39"/>
<evidence type="ECO:0000313" key="3">
    <source>
        <dbReference type="EMBL" id="VIO57895.1"/>
    </source>
</evidence>
<name>A0A4U9FK39_GIBZA</name>
<reference evidence="2" key="2">
    <citation type="submission" date="2021-03" db="EMBL/GenBank/DDBJ databases">
        <authorList>
            <person name="Alouane T."/>
            <person name="Langin T."/>
            <person name="Bonhomme L."/>
        </authorList>
    </citation>
    <scope>NUCLEOTIDE SEQUENCE</scope>
    <source>
        <strain evidence="2">MDC_Fg202</strain>
    </source>
</reference>
<dbReference type="Proteomes" id="UP000746612">
    <property type="component" value="Unassembled WGS sequence"/>
</dbReference>
<protein>
    <submittedName>
        <fullName evidence="2">Uncharacterized protein</fullName>
    </submittedName>
</protein>
<feature type="region of interest" description="Disordered" evidence="1">
    <location>
        <begin position="1"/>
        <end position="23"/>
    </location>
</feature>
<feature type="compositionally biased region" description="Polar residues" evidence="1">
    <location>
        <begin position="10"/>
        <end position="23"/>
    </location>
</feature>
<dbReference type="EMBL" id="CAAKMV010000130">
    <property type="protein sequence ID" value="VIO57895.1"/>
    <property type="molecule type" value="Genomic_DNA"/>
</dbReference>
<gene>
    <name evidence="3" type="ORF">FUG_LOCUS258011</name>
    <name evidence="2" type="ORF">MDCFG202_LOCUS328662</name>
</gene>
<proteinExistence type="predicted"/>
<organism evidence="2 4">
    <name type="scientific">Gibberella zeae</name>
    <name type="common">Wheat head blight fungus</name>
    <name type="synonym">Fusarium graminearum</name>
    <dbReference type="NCBI Taxonomy" id="5518"/>
    <lineage>
        <taxon>Eukaryota</taxon>
        <taxon>Fungi</taxon>
        <taxon>Dikarya</taxon>
        <taxon>Ascomycota</taxon>
        <taxon>Pezizomycotina</taxon>
        <taxon>Sordariomycetes</taxon>
        <taxon>Hypocreomycetidae</taxon>
        <taxon>Hypocreales</taxon>
        <taxon>Nectriaceae</taxon>
        <taxon>Fusarium</taxon>
    </lineage>
</organism>
<evidence type="ECO:0000313" key="2">
    <source>
        <dbReference type="EMBL" id="CAG1990378.1"/>
    </source>
</evidence>
<sequence>MGGVDRSPRTQDSAATAQLVTRSSPGTLKKKAVGYSVDGFAEKAAGGPVVSGSANRWDL</sequence>
<reference evidence="3" key="1">
    <citation type="submission" date="2019-04" db="EMBL/GenBank/DDBJ databases">
        <authorList>
            <person name="Melise S."/>
            <person name="Noan J."/>
            <person name="Okalmin O."/>
        </authorList>
    </citation>
    <scope>NUCLEOTIDE SEQUENCE</scope>
    <source>
        <strain evidence="3">FN9</strain>
    </source>
</reference>